<accession>A0A6T0X327</accession>
<dbReference type="PROSITE" id="PS50103">
    <property type="entry name" value="ZF_C3H1"/>
    <property type="match status" value="1"/>
</dbReference>
<dbReference type="GO" id="GO:0008270">
    <property type="term" value="F:zinc ion binding"/>
    <property type="evidence" value="ECO:0007669"/>
    <property type="project" value="UniProtKB-KW"/>
</dbReference>
<feature type="compositionally biased region" description="Polar residues" evidence="2">
    <location>
        <begin position="1"/>
        <end position="17"/>
    </location>
</feature>
<sequence>MAQGAPSQAFSGPSTGQEAAEVWKPLPGMAREGSAAGDLLRAERRKRDAPADDTPEEALQGRRACKSRKVDEATGQGVDLEDMRQRMRASIGSSVAALTTKLLAKDAGAEDATGAEKAAAAGQSSAKASDAKANPSGESGAASGSRSSKAPEGPAFHDPHVKECYYHFKTGHCRLGARCPYSHEAVDGQFSAGGGVTGLGAAGLSSVGAALFAGAGIGMGLGAAGLVPVGAVCMGAAGAGYPQGAGYAQLLSAGMAAPSLGGVAGGLQLQRAGVPGAGHPGLGAPCLLPPGLRSVAPAGAGLAGAGVCLSGYALHGAITRTP</sequence>
<feature type="compositionally biased region" description="Basic and acidic residues" evidence="2">
    <location>
        <begin position="40"/>
        <end position="50"/>
    </location>
</feature>
<dbReference type="EMBL" id="HBNR01022403">
    <property type="protein sequence ID" value="CAE4575336.1"/>
    <property type="molecule type" value="Transcribed_RNA"/>
</dbReference>
<evidence type="ECO:0000313" key="4">
    <source>
        <dbReference type="EMBL" id="CAE4575335.1"/>
    </source>
</evidence>
<name>A0A6T0X327_9DINO</name>
<evidence type="ECO:0000313" key="5">
    <source>
        <dbReference type="EMBL" id="CAE4575336.1"/>
    </source>
</evidence>
<evidence type="ECO:0000259" key="3">
    <source>
        <dbReference type="PROSITE" id="PS50103"/>
    </source>
</evidence>
<feature type="compositionally biased region" description="Low complexity" evidence="2">
    <location>
        <begin position="120"/>
        <end position="150"/>
    </location>
</feature>
<dbReference type="InterPro" id="IPR000571">
    <property type="entry name" value="Znf_CCCH"/>
</dbReference>
<reference evidence="5" key="1">
    <citation type="submission" date="2021-01" db="EMBL/GenBank/DDBJ databases">
        <authorList>
            <person name="Corre E."/>
            <person name="Pelletier E."/>
            <person name="Niang G."/>
            <person name="Scheremetjew M."/>
            <person name="Finn R."/>
            <person name="Kale V."/>
            <person name="Holt S."/>
            <person name="Cochrane G."/>
            <person name="Meng A."/>
            <person name="Brown T."/>
            <person name="Cohen L."/>
        </authorList>
    </citation>
    <scope>NUCLEOTIDE SEQUENCE</scope>
    <source>
        <strain evidence="5">CCMP3105</strain>
    </source>
</reference>
<dbReference type="Pfam" id="PF00642">
    <property type="entry name" value="zf-CCCH"/>
    <property type="match status" value="1"/>
</dbReference>
<evidence type="ECO:0000256" key="1">
    <source>
        <dbReference type="PROSITE-ProRule" id="PRU00723"/>
    </source>
</evidence>
<dbReference type="AlphaFoldDB" id="A0A6T0X327"/>
<proteinExistence type="predicted"/>
<keyword evidence="1" id="KW-0862">Zinc</keyword>
<feature type="region of interest" description="Disordered" evidence="2">
    <location>
        <begin position="120"/>
        <end position="154"/>
    </location>
</feature>
<keyword evidence="1" id="KW-0479">Metal-binding</keyword>
<keyword evidence="1" id="KW-0863">Zinc-finger</keyword>
<feature type="zinc finger region" description="C3H1-type" evidence="1">
    <location>
        <begin position="158"/>
        <end position="186"/>
    </location>
</feature>
<feature type="region of interest" description="Disordered" evidence="2">
    <location>
        <begin position="1"/>
        <end position="85"/>
    </location>
</feature>
<evidence type="ECO:0000256" key="2">
    <source>
        <dbReference type="SAM" id="MobiDB-lite"/>
    </source>
</evidence>
<protein>
    <recommendedName>
        <fullName evidence="3">C3H1-type domain-containing protein</fullName>
    </recommendedName>
</protein>
<feature type="domain" description="C3H1-type" evidence="3">
    <location>
        <begin position="158"/>
        <end position="186"/>
    </location>
</feature>
<organism evidence="5">
    <name type="scientific">Alexandrium monilatum</name>
    <dbReference type="NCBI Taxonomy" id="311494"/>
    <lineage>
        <taxon>Eukaryota</taxon>
        <taxon>Sar</taxon>
        <taxon>Alveolata</taxon>
        <taxon>Dinophyceae</taxon>
        <taxon>Gonyaulacales</taxon>
        <taxon>Pyrocystaceae</taxon>
        <taxon>Alexandrium</taxon>
    </lineage>
</organism>
<gene>
    <name evidence="4" type="ORF">AMON00008_LOCUS14954</name>
    <name evidence="5" type="ORF">AMON00008_LOCUS14955</name>
</gene>
<dbReference type="EMBL" id="HBNR01022402">
    <property type="protein sequence ID" value="CAE4575335.1"/>
    <property type="molecule type" value="Transcribed_RNA"/>
</dbReference>